<dbReference type="AlphaFoldDB" id="A0A7X1E579"/>
<gene>
    <name evidence="3" type="ORF">H5P30_13345</name>
</gene>
<organism evidence="3 4">
    <name type="scientific">Puniceicoccus vermicola</name>
    <dbReference type="NCBI Taxonomy" id="388746"/>
    <lineage>
        <taxon>Bacteria</taxon>
        <taxon>Pseudomonadati</taxon>
        <taxon>Verrucomicrobiota</taxon>
        <taxon>Opitutia</taxon>
        <taxon>Puniceicoccales</taxon>
        <taxon>Puniceicoccaceae</taxon>
        <taxon>Puniceicoccus</taxon>
    </lineage>
</organism>
<dbReference type="PANTHER" id="PTHR30373:SF2">
    <property type="entry name" value="UPF0603 PROTEIN YGCG"/>
    <property type="match status" value="1"/>
</dbReference>
<dbReference type="Pfam" id="PF04536">
    <property type="entry name" value="TPM_phosphatase"/>
    <property type="match status" value="1"/>
</dbReference>
<feature type="region of interest" description="Disordered" evidence="1">
    <location>
        <begin position="33"/>
        <end position="66"/>
    </location>
</feature>
<comment type="caution">
    <text evidence="3">The sequence shown here is derived from an EMBL/GenBank/DDBJ whole genome shotgun (WGS) entry which is preliminary data.</text>
</comment>
<protein>
    <submittedName>
        <fullName evidence="3">TPM domain-containing protein</fullName>
    </submittedName>
</protein>
<dbReference type="Gene3D" id="3.10.310.50">
    <property type="match status" value="1"/>
</dbReference>
<proteinExistence type="predicted"/>
<feature type="domain" description="TPM" evidence="2">
    <location>
        <begin position="79"/>
        <end position="180"/>
    </location>
</feature>
<feature type="compositionally biased region" description="Low complexity" evidence="1">
    <location>
        <begin position="39"/>
        <end position="53"/>
    </location>
</feature>
<dbReference type="PANTHER" id="PTHR30373">
    <property type="entry name" value="UPF0603 PROTEIN YGCG"/>
    <property type="match status" value="1"/>
</dbReference>
<name>A0A7X1E579_9BACT</name>
<keyword evidence="4" id="KW-1185">Reference proteome</keyword>
<dbReference type="InterPro" id="IPR007621">
    <property type="entry name" value="TPM_dom"/>
</dbReference>
<evidence type="ECO:0000313" key="3">
    <source>
        <dbReference type="EMBL" id="MBC2602763.1"/>
    </source>
</evidence>
<sequence>MREKLTSPAMHPKILVFLLFCLMGINACGPSSEEEQEVADGSAGADISADTSTIPDRPGNKSPYYNNSSIPDIPLLASQVMKRAESLTEIEFAMVFVESVPADYTLETFAVELFDHWRIGRNHGGKGVLFLFVEDEGVLKIEVSYELEAVFPDAFCQSYQETIQTYFASEHFGDVLANSINNMVLRYLNPENESYLGQTAPRDSTSFSKSYLSGGGGISENDYFRNKIEKLEEVLSVDPGVVARYPASVSIHESFWNLVQSLEDGVTYPHLDVLTAGSQYKRYEYPESPTFLREKAADYANALPYEIVQKDDLAVIQFNRNAAELMLFRRGSDGKWRYDLSKSWGLASVSFDFSTYSITSYVRDHPWDFAFPDSSDQPQRIRFPELLEDDVDLFERMDRLKANIRGNPDEVQNYVDLSNLLFWELYWIRPAIEVAEAGLLRNPENKELRWLAIYARYRAPILKGIEPHFIALIEQTGGRSSIFDLYERFVESSDADPKKFNELRKKYAKP</sequence>
<dbReference type="EMBL" id="JACHVA010000101">
    <property type="protein sequence ID" value="MBC2602763.1"/>
    <property type="molecule type" value="Genomic_DNA"/>
</dbReference>
<evidence type="ECO:0000259" key="2">
    <source>
        <dbReference type="Pfam" id="PF04536"/>
    </source>
</evidence>
<dbReference type="RefSeq" id="WP_185693427.1">
    <property type="nucleotide sequence ID" value="NZ_JACHVA010000101.1"/>
</dbReference>
<reference evidence="3 4" key="1">
    <citation type="submission" date="2020-07" db="EMBL/GenBank/DDBJ databases">
        <authorList>
            <person name="Feng X."/>
        </authorList>
    </citation>
    <scope>NUCLEOTIDE SEQUENCE [LARGE SCALE GENOMIC DNA]</scope>
    <source>
        <strain evidence="3 4">JCM14086</strain>
    </source>
</reference>
<accession>A0A7X1E579</accession>
<dbReference type="Proteomes" id="UP000525652">
    <property type="component" value="Unassembled WGS sequence"/>
</dbReference>
<evidence type="ECO:0000313" key="4">
    <source>
        <dbReference type="Proteomes" id="UP000525652"/>
    </source>
</evidence>
<evidence type="ECO:0000256" key="1">
    <source>
        <dbReference type="SAM" id="MobiDB-lite"/>
    </source>
</evidence>